<accession>A0A1G2PEJ2</accession>
<gene>
    <name evidence="2" type="ORF">A2828_02405</name>
</gene>
<dbReference type="AlphaFoldDB" id="A0A1G2PEJ2"/>
<dbReference type="Proteomes" id="UP000178869">
    <property type="component" value="Unassembled WGS sequence"/>
</dbReference>
<evidence type="ECO:0000256" key="1">
    <source>
        <dbReference type="SAM" id="Phobius"/>
    </source>
</evidence>
<keyword evidence="1" id="KW-1133">Transmembrane helix</keyword>
<name>A0A1G2PEJ2_9BACT</name>
<sequence length="163" mass="17834">MITFNNKNKGFALIEITVAIGIAATFFFGMLQFINTSARTMRSERYTREAGLLLAEGQDAVKFMRDAGWTAYISSLSLEATYYISPSGNSWSFTTNDPGVISGLYTRTLVLHEVLRDASGNIVSAGGTADANSRRVTATITWSGPYGARNITSAFYVNNIFRN</sequence>
<feature type="transmembrane region" description="Helical" evidence="1">
    <location>
        <begin position="12"/>
        <end position="34"/>
    </location>
</feature>
<reference evidence="2 3" key="1">
    <citation type="journal article" date="2016" name="Nat. Commun.">
        <title>Thousands of microbial genomes shed light on interconnected biogeochemical processes in an aquifer system.</title>
        <authorList>
            <person name="Anantharaman K."/>
            <person name="Brown C.T."/>
            <person name="Hug L.A."/>
            <person name="Sharon I."/>
            <person name="Castelle C.J."/>
            <person name="Probst A.J."/>
            <person name="Thomas B.C."/>
            <person name="Singh A."/>
            <person name="Wilkins M.J."/>
            <person name="Karaoz U."/>
            <person name="Brodie E.L."/>
            <person name="Williams K.H."/>
            <person name="Hubbard S.S."/>
            <person name="Banfield J.F."/>
        </authorList>
    </citation>
    <scope>NUCLEOTIDE SEQUENCE [LARGE SCALE GENOMIC DNA]</scope>
</reference>
<keyword evidence="1" id="KW-0812">Transmembrane</keyword>
<proteinExistence type="predicted"/>
<organism evidence="2 3">
    <name type="scientific">Candidatus Terrybacteria bacterium RIFCSPHIGHO2_01_FULL_43_35</name>
    <dbReference type="NCBI Taxonomy" id="1802361"/>
    <lineage>
        <taxon>Bacteria</taxon>
        <taxon>Candidatus Terryibacteriota</taxon>
    </lineage>
</organism>
<protein>
    <submittedName>
        <fullName evidence="2">Uncharacterized protein</fullName>
    </submittedName>
</protein>
<evidence type="ECO:0000313" key="3">
    <source>
        <dbReference type="Proteomes" id="UP000178869"/>
    </source>
</evidence>
<dbReference type="EMBL" id="MHSR01000013">
    <property type="protein sequence ID" value="OHA46727.1"/>
    <property type="molecule type" value="Genomic_DNA"/>
</dbReference>
<evidence type="ECO:0000313" key="2">
    <source>
        <dbReference type="EMBL" id="OHA46727.1"/>
    </source>
</evidence>
<keyword evidence="1" id="KW-0472">Membrane</keyword>
<comment type="caution">
    <text evidence="2">The sequence shown here is derived from an EMBL/GenBank/DDBJ whole genome shotgun (WGS) entry which is preliminary data.</text>
</comment>